<keyword evidence="2" id="KW-1185">Reference proteome</keyword>
<reference evidence="1" key="1">
    <citation type="journal article" date="2021" name="Environ. Microbiol.">
        <title>Gene family expansions and transcriptome signatures uncover fungal adaptations to wood decay.</title>
        <authorList>
            <person name="Hage H."/>
            <person name="Miyauchi S."/>
            <person name="Viragh M."/>
            <person name="Drula E."/>
            <person name="Min B."/>
            <person name="Chaduli D."/>
            <person name="Navarro D."/>
            <person name="Favel A."/>
            <person name="Norest M."/>
            <person name="Lesage-Meessen L."/>
            <person name="Balint B."/>
            <person name="Merenyi Z."/>
            <person name="de Eugenio L."/>
            <person name="Morin E."/>
            <person name="Martinez A.T."/>
            <person name="Baldrian P."/>
            <person name="Stursova M."/>
            <person name="Martinez M.J."/>
            <person name="Novotny C."/>
            <person name="Magnuson J.K."/>
            <person name="Spatafora J.W."/>
            <person name="Maurice S."/>
            <person name="Pangilinan J."/>
            <person name="Andreopoulos W."/>
            <person name="LaButti K."/>
            <person name="Hundley H."/>
            <person name="Na H."/>
            <person name="Kuo A."/>
            <person name="Barry K."/>
            <person name="Lipzen A."/>
            <person name="Henrissat B."/>
            <person name="Riley R."/>
            <person name="Ahrendt S."/>
            <person name="Nagy L.G."/>
            <person name="Grigoriev I.V."/>
            <person name="Martin F."/>
            <person name="Rosso M.N."/>
        </authorList>
    </citation>
    <scope>NUCLEOTIDE SEQUENCE</scope>
    <source>
        <strain evidence="1">CBS 384.51</strain>
    </source>
</reference>
<dbReference type="Proteomes" id="UP001055072">
    <property type="component" value="Unassembled WGS sequence"/>
</dbReference>
<accession>A0ACB8U0U9</accession>
<comment type="caution">
    <text evidence="1">The sequence shown here is derived from an EMBL/GenBank/DDBJ whole genome shotgun (WGS) entry which is preliminary data.</text>
</comment>
<organism evidence="1 2">
    <name type="scientific">Irpex rosettiformis</name>
    <dbReference type="NCBI Taxonomy" id="378272"/>
    <lineage>
        <taxon>Eukaryota</taxon>
        <taxon>Fungi</taxon>
        <taxon>Dikarya</taxon>
        <taxon>Basidiomycota</taxon>
        <taxon>Agaricomycotina</taxon>
        <taxon>Agaricomycetes</taxon>
        <taxon>Polyporales</taxon>
        <taxon>Irpicaceae</taxon>
        <taxon>Irpex</taxon>
    </lineage>
</organism>
<sequence>MANDSTPRGRFAQAGQRSTPTPLNPKPKGFGVSTPNRRSLFDVAVIMPSPNTGKALARGLPKCTNILSAQISLLYHSTYQRSRVALSSARHNRIYIQFQLQAGSTGARSNLLVVSIFDTSYSTAVMPSDFTSTSTFTSDPKFSDIRLKALKTPGTTFPDVSDKQCNRTLTRNRLGRHPVGLVTQTPYRSVRAFTLFHWTHCMPTPGPSASSHLFEIVEAMR</sequence>
<evidence type="ECO:0000313" key="1">
    <source>
        <dbReference type="EMBL" id="KAI0087859.1"/>
    </source>
</evidence>
<name>A0ACB8U0U9_9APHY</name>
<dbReference type="EMBL" id="MU274916">
    <property type="protein sequence ID" value="KAI0087859.1"/>
    <property type="molecule type" value="Genomic_DNA"/>
</dbReference>
<proteinExistence type="predicted"/>
<protein>
    <submittedName>
        <fullName evidence="1">Uncharacterized protein</fullName>
    </submittedName>
</protein>
<gene>
    <name evidence="1" type="ORF">BDY19DRAFT_227833</name>
</gene>
<evidence type="ECO:0000313" key="2">
    <source>
        <dbReference type="Proteomes" id="UP001055072"/>
    </source>
</evidence>